<evidence type="ECO:0000313" key="2">
    <source>
        <dbReference type="EMBL" id="DAE18857.1"/>
    </source>
</evidence>
<accession>A0A8S5QJ80</accession>
<keyword evidence="1" id="KW-0812">Transmembrane</keyword>
<feature type="transmembrane region" description="Helical" evidence="1">
    <location>
        <begin position="6"/>
        <end position="24"/>
    </location>
</feature>
<name>A0A8S5QJ80_9CAUD</name>
<sequence>MVPHTLFLALFCLMSYTVYTVIVLSEKRSVSYELQF</sequence>
<reference evidence="2" key="1">
    <citation type="journal article" date="2021" name="Proc. Natl. Acad. Sci. U.S.A.">
        <title>A Catalog of Tens of Thousands of Viruses from Human Metagenomes Reveals Hidden Associations with Chronic Diseases.</title>
        <authorList>
            <person name="Tisza M.J."/>
            <person name="Buck C.B."/>
        </authorList>
    </citation>
    <scope>NUCLEOTIDE SEQUENCE</scope>
    <source>
        <strain evidence="2">Ct3mI7</strain>
    </source>
</reference>
<keyword evidence="1" id="KW-0472">Membrane</keyword>
<proteinExistence type="predicted"/>
<protein>
    <submittedName>
        <fullName evidence="2">Uncharacterized protein</fullName>
    </submittedName>
</protein>
<organism evidence="2">
    <name type="scientific">Myoviridae sp. ct3mI7</name>
    <dbReference type="NCBI Taxonomy" id="2825028"/>
    <lineage>
        <taxon>Viruses</taxon>
        <taxon>Duplodnaviria</taxon>
        <taxon>Heunggongvirae</taxon>
        <taxon>Uroviricota</taxon>
        <taxon>Caudoviricetes</taxon>
    </lineage>
</organism>
<keyword evidence="1" id="KW-1133">Transmembrane helix</keyword>
<dbReference type="EMBL" id="BK015664">
    <property type="protein sequence ID" value="DAE18857.1"/>
    <property type="molecule type" value="Genomic_DNA"/>
</dbReference>
<evidence type="ECO:0000256" key="1">
    <source>
        <dbReference type="SAM" id="Phobius"/>
    </source>
</evidence>